<comment type="caution">
    <text evidence="1">The sequence shown here is derived from an EMBL/GenBank/DDBJ whole genome shotgun (WGS) entry which is preliminary data.</text>
</comment>
<sequence length="116" mass="13440">MKLHLVSAKRYYSSRVSLNVYELTAGEYTVVFNHQKFEIVSRTSTNLFSDHSRNIIHIHKNNNVTPNYLMMNLVSKNKSDVAHAQELVVHIVVYGISGYHNDIPLGVWYSQFHYPC</sequence>
<evidence type="ECO:0000313" key="2">
    <source>
        <dbReference type="Proteomes" id="UP000275408"/>
    </source>
</evidence>
<accession>A0A3M6T9H7</accession>
<gene>
    <name evidence="1" type="ORF">pdam_00025072</name>
</gene>
<protein>
    <submittedName>
        <fullName evidence="1">Uncharacterized protein</fullName>
    </submittedName>
</protein>
<name>A0A3M6T9H7_POCDA</name>
<dbReference type="AlphaFoldDB" id="A0A3M6T9H7"/>
<keyword evidence="2" id="KW-1185">Reference proteome</keyword>
<dbReference type="Proteomes" id="UP000275408">
    <property type="component" value="Unassembled WGS sequence"/>
</dbReference>
<proteinExistence type="predicted"/>
<organism evidence="1 2">
    <name type="scientific">Pocillopora damicornis</name>
    <name type="common">Cauliflower coral</name>
    <name type="synonym">Millepora damicornis</name>
    <dbReference type="NCBI Taxonomy" id="46731"/>
    <lineage>
        <taxon>Eukaryota</taxon>
        <taxon>Metazoa</taxon>
        <taxon>Cnidaria</taxon>
        <taxon>Anthozoa</taxon>
        <taxon>Hexacorallia</taxon>
        <taxon>Scleractinia</taxon>
        <taxon>Astrocoeniina</taxon>
        <taxon>Pocilloporidae</taxon>
        <taxon>Pocillopora</taxon>
    </lineage>
</organism>
<evidence type="ECO:0000313" key="1">
    <source>
        <dbReference type="EMBL" id="RMX37989.1"/>
    </source>
</evidence>
<reference evidence="1 2" key="1">
    <citation type="journal article" date="2018" name="Sci. Rep.">
        <title>Comparative analysis of the Pocillopora damicornis genome highlights role of immune system in coral evolution.</title>
        <authorList>
            <person name="Cunning R."/>
            <person name="Bay R.A."/>
            <person name="Gillette P."/>
            <person name="Baker A.C."/>
            <person name="Traylor-Knowles N."/>
        </authorList>
    </citation>
    <scope>NUCLEOTIDE SEQUENCE [LARGE SCALE GENOMIC DNA]</scope>
    <source>
        <strain evidence="1">RSMAS</strain>
        <tissue evidence="1">Whole animal</tissue>
    </source>
</reference>
<dbReference type="EMBL" id="RCHS01004062">
    <property type="protein sequence ID" value="RMX37989.1"/>
    <property type="molecule type" value="Genomic_DNA"/>
</dbReference>